<dbReference type="EMBL" id="GECZ01004879">
    <property type="protein sequence ID" value="JAS64890.1"/>
    <property type="molecule type" value="Transcribed_RNA"/>
</dbReference>
<evidence type="ECO:0000256" key="1">
    <source>
        <dbReference type="SAM" id="MobiDB-lite"/>
    </source>
</evidence>
<evidence type="ECO:0000259" key="2">
    <source>
        <dbReference type="PROSITE" id="PS50181"/>
    </source>
</evidence>
<dbReference type="InterPro" id="IPR032675">
    <property type="entry name" value="LRR_dom_sf"/>
</dbReference>
<dbReference type="AlphaFoldDB" id="A0A1B6GR65"/>
<name>A0A1B6GR65_9HEMI</name>
<accession>A0A1B6GR65</accession>
<dbReference type="PANTHER" id="PTHR13318">
    <property type="entry name" value="PARTNER OF PAIRED, ISOFORM B-RELATED"/>
    <property type="match status" value="1"/>
</dbReference>
<feature type="domain" description="F-box" evidence="2">
    <location>
        <begin position="145"/>
        <end position="191"/>
    </location>
</feature>
<dbReference type="SMART" id="SM00256">
    <property type="entry name" value="FBOX"/>
    <property type="match status" value="1"/>
</dbReference>
<dbReference type="GO" id="GO:0031146">
    <property type="term" value="P:SCF-dependent proteasomal ubiquitin-dependent protein catabolic process"/>
    <property type="evidence" value="ECO:0007669"/>
    <property type="project" value="TreeGrafter"/>
</dbReference>
<feature type="region of interest" description="Disordered" evidence="1">
    <location>
        <begin position="74"/>
        <end position="111"/>
    </location>
</feature>
<dbReference type="InterPro" id="IPR036047">
    <property type="entry name" value="F-box-like_dom_sf"/>
</dbReference>
<reference evidence="3" key="1">
    <citation type="submission" date="2015-11" db="EMBL/GenBank/DDBJ databases">
        <title>De novo transcriptome assembly of four potential Pierce s Disease insect vectors from Arizona vineyards.</title>
        <authorList>
            <person name="Tassone E.E."/>
        </authorList>
    </citation>
    <scope>NUCLEOTIDE SEQUENCE</scope>
</reference>
<gene>
    <name evidence="3" type="ORF">g.29550</name>
</gene>
<proteinExistence type="predicted"/>
<dbReference type="SUPFAM" id="SSF81383">
    <property type="entry name" value="F-box domain"/>
    <property type="match status" value="1"/>
</dbReference>
<dbReference type="Gene3D" id="3.80.10.10">
    <property type="entry name" value="Ribonuclease Inhibitor"/>
    <property type="match status" value="1"/>
</dbReference>
<protein>
    <recommendedName>
        <fullName evidence="2">F-box domain-containing protein</fullName>
    </recommendedName>
</protein>
<dbReference type="PANTHER" id="PTHR13318:SF95">
    <property type="entry name" value="F-BOX PROTEIN YLR352W"/>
    <property type="match status" value="1"/>
</dbReference>
<dbReference type="InterPro" id="IPR001810">
    <property type="entry name" value="F-box_dom"/>
</dbReference>
<feature type="region of interest" description="Disordered" evidence="1">
    <location>
        <begin position="27"/>
        <end position="56"/>
    </location>
</feature>
<dbReference type="PROSITE" id="PS50181">
    <property type="entry name" value="FBOX"/>
    <property type="match status" value="1"/>
</dbReference>
<dbReference type="Pfam" id="PF12937">
    <property type="entry name" value="F-box-like"/>
    <property type="match status" value="1"/>
</dbReference>
<dbReference type="SUPFAM" id="SSF52047">
    <property type="entry name" value="RNI-like"/>
    <property type="match status" value="1"/>
</dbReference>
<dbReference type="GO" id="GO:0019005">
    <property type="term" value="C:SCF ubiquitin ligase complex"/>
    <property type="evidence" value="ECO:0007669"/>
    <property type="project" value="TreeGrafter"/>
</dbReference>
<sequence length="472" mass="54096">LQCIIIIDTSWKWGDVKMKTGGKRKSVYLSTENSEENEFNMSPKRKRSKTENNNSYKHDAEICMKMNLKEMGVGLLPTSDNEDEESDSETGVQLLSDRTDESSLDSLPLKSPTSHIKQADIVMITPPEQLLSYKSRRSVKNSCKLDIFSILSDEIVLMILQWLPRRTLSVCAMVCQRWRRVVYDESLWERIDLTNQVLRSDQVGYVLQRNPTILRMSQVEVVSPLFKDIASTMEDFLCHVQYLDLSMALISPKDLAELLGKCRDLKKLSLEHCITDTNVCLSIAANTELEVLNMSQCYQLDVAGLEEILVNCTELLELNLAWTKLDSDCIDVVCKLVNENIRQLNLSGCLKFMKDSHVKELVSRCSCITQLDLSDCTELTELSLEAISKHLCDIEQLSFSRCYNILPNKYVKLVNIKSLQYLNIFGLMHSDQLDTYRQTFRSVQINEQEFSTIARPTVGIRRTSIWGLRVRD</sequence>
<feature type="non-terminal residue" evidence="3">
    <location>
        <position position="1"/>
    </location>
</feature>
<evidence type="ECO:0000313" key="3">
    <source>
        <dbReference type="EMBL" id="JAS64890.1"/>
    </source>
</evidence>
<organism evidence="3">
    <name type="scientific">Cuerna arida</name>
    <dbReference type="NCBI Taxonomy" id="1464854"/>
    <lineage>
        <taxon>Eukaryota</taxon>
        <taxon>Metazoa</taxon>
        <taxon>Ecdysozoa</taxon>
        <taxon>Arthropoda</taxon>
        <taxon>Hexapoda</taxon>
        <taxon>Insecta</taxon>
        <taxon>Pterygota</taxon>
        <taxon>Neoptera</taxon>
        <taxon>Paraneoptera</taxon>
        <taxon>Hemiptera</taxon>
        <taxon>Auchenorrhyncha</taxon>
        <taxon>Membracoidea</taxon>
        <taxon>Cicadellidae</taxon>
        <taxon>Cicadellinae</taxon>
        <taxon>Proconiini</taxon>
        <taxon>Cuerna</taxon>
    </lineage>
</organism>